<feature type="disulfide bond" evidence="9 11">
    <location>
        <begin position="41"/>
        <end position="110"/>
    </location>
</feature>
<dbReference type="PDBsum" id="5DOM"/>
<feature type="signal peptide" evidence="5">
    <location>
        <begin position="1"/>
        <end position="20"/>
    </location>
</feature>
<dbReference type="InterPro" id="IPR036312">
    <property type="entry name" value="Bifun_inhib/LTP/seed_sf"/>
</dbReference>
<dbReference type="SMR" id="W5S2D2"/>
<dbReference type="GO" id="GO:0045735">
    <property type="term" value="F:nutrient reservoir activity"/>
    <property type="evidence" value="ECO:0007669"/>
    <property type="project" value="UniProtKB-KW"/>
</dbReference>
<sequence>MAKLTLLLATLALLVLLANASIYRTTVELDEEPDDNQQQRCRHQFQTQQRLRACQRVIRRWSQGGGPMEDVEDEIDETDEIEEVVEPDQARRPPTLQRCCRQLRNVSPFCRCPSLRQAVQSAQQQQGQVGPQQVGHMYRVASRIPAICNLQPMRCPFRQQQSS</sequence>
<evidence type="ECO:0000256" key="5">
    <source>
        <dbReference type="SAM" id="SignalP"/>
    </source>
</evidence>
<dbReference type="PDBsum" id="6S3F"/>
<dbReference type="Gene3D" id="1.10.110.10">
    <property type="entry name" value="Plant lipid-transfer and hydrophobic proteins"/>
    <property type="match status" value="1"/>
</dbReference>
<evidence type="ECO:0007829" key="9">
    <source>
        <dbReference type="PDB" id="5DOM"/>
    </source>
</evidence>
<feature type="disulfide bond" description="Interchain (with C-54)" evidence="10">
    <location>
        <position position="99"/>
    </location>
</feature>
<reference evidence="8" key="4">
    <citation type="submission" date="2018-02" db="EMBL/GenBank/DDBJ databases">
        <title>Cloning of genomic DNA sequences encoding the 2S albumin Mo-CBP3 from Moringa oleifera.</title>
        <authorList>
            <person name="Freire J.E.C."/>
            <person name="Sousa A.J.S."/>
            <person name="Monteiro-Junior J.E."/>
            <person name="Grangeiro T.B."/>
        </authorList>
    </citation>
    <scope>NUCLEOTIDE SEQUENCE</scope>
</reference>
<dbReference type="PRINTS" id="PR00496">
    <property type="entry name" value="NAPIN"/>
</dbReference>
<evidence type="ECO:0000256" key="2">
    <source>
        <dbReference type="ARBA" id="ARBA00022761"/>
    </source>
</evidence>
<name>W5S2D2_MOROL</name>
<dbReference type="Pfam" id="PF00234">
    <property type="entry name" value="Tryp_alpha_amyl"/>
    <property type="match status" value="1"/>
</dbReference>
<evidence type="ECO:0007829" key="10">
    <source>
        <dbReference type="PDB" id="6S3F"/>
    </source>
</evidence>
<dbReference type="PDB" id="6S3F">
    <property type="method" value="X-ray"/>
    <property type="resolution" value="1.68 A"/>
    <property type="chains" value="A=93-157, B=39-63"/>
</dbReference>
<evidence type="ECO:0000256" key="3">
    <source>
        <dbReference type="ARBA" id="ARBA00023129"/>
    </source>
</evidence>
<keyword evidence="2" id="KW-0758">Storage protein</keyword>
<reference evidence="7" key="3">
    <citation type="journal article" date="2015" name="PLoS ONE">
        <title>Mo-CBP3, an Antifungal Chitin-Binding Protein from Moringa oleifera Seeds, Is a Member of the 2S Albumin Family.</title>
        <authorList>
            <person name="Freire J.E."/>
            <person name="Vasconcelos I.M."/>
            <person name="Moreno F.B."/>
            <person name="Batista A.B."/>
            <person name="Lobo M.D."/>
            <person name="Pereira M.L."/>
            <person name="Lima J.P."/>
            <person name="Almeida R.V."/>
            <person name="Sousa A.J."/>
            <person name="Monteiro-Moreira A.C."/>
            <person name="Oliveira J.T."/>
            <person name="Grangeiro T.B."/>
        </authorList>
    </citation>
    <scope>NUCLEOTIDE SEQUENCE</scope>
    <source>
        <tissue evidence="7">Developing seeds</tissue>
    </source>
</reference>
<feature type="domain" description="Bifunctional inhibitor/plant lipid transfer protein/seed storage helical" evidence="6">
    <location>
        <begin position="41"/>
        <end position="155"/>
    </location>
</feature>
<dbReference type="PDB" id="6VJ0">
    <property type="method" value="X-ray"/>
    <property type="resolution" value="1.90 A"/>
    <property type="chains" value="A=37-160"/>
</dbReference>
<reference evidence="10" key="5">
    <citation type="journal article" date="2019" name="J. Colloid Interface Sci.">
        <title>Towards a molecular understanding of the water purification properties of Moringa seed proteins.</title>
        <authorList>
            <person name="Moulin M."/>
            <person name="Mossou E."/>
            <person name="Signor L."/>
            <person name="Kieffer-Jaquinod S."/>
            <person name="Kwaambwa H.M."/>
            <person name="Nermark F."/>
            <person name="Gutfreund P."/>
            <person name="Mitchell E.P."/>
            <person name="Haertlein M."/>
            <person name="Forsyth V.T."/>
            <person name="Rennie A.R."/>
        </authorList>
    </citation>
    <scope>X-RAY CRYSTALLOGRAPHY (1.68 ANGSTROMS) OF 93-157 AND 39-63</scope>
    <scope>DISULFIDE BONDS</scope>
</reference>
<feature type="chain" id="PRO_5044489763" evidence="5">
    <location>
        <begin position="21"/>
        <end position="163"/>
    </location>
</feature>
<dbReference type="PDB" id="5DOM">
    <property type="method" value="X-ray"/>
    <property type="resolution" value="1.69 A"/>
    <property type="chains" value="A=37-158"/>
</dbReference>
<comment type="similarity">
    <text evidence="1">Belongs to the 2S seed storage albumins family.</text>
</comment>
<keyword evidence="5" id="KW-0732">Signal</keyword>
<reference evidence="11" key="6">
    <citation type="submission" date="2020-01" db="PDB data bank">
        <title>Structural characterization of a lectin from Moringa oleifera seeds with imflammatory activities.</title>
        <authorList>
            <person name="Lopes T.D.P."/>
            <person name="Costa H.P.S."/>
            <person name="Pereira M.L."/>
            <person name="Neto J.X.S."/>
            <person name="de Alencar N.M.N."/>
            <person name="Vasconcelos I.M."/>
            <person name="Oliveira J.T.A."/>
            <person name="da Silva F.M.S."/>
            <person name="Freire V.N."/>
            <person name="Bezerra E.H.S."/>
            <person name="Rocha B.A.M."/>
            <person name="Sousa D.O.B."/>
        </authorList>
    </citation>
    <scope>X-RAY CRYSTALLOGRAPHY (1.90 ANGSTROMS) OF 37-160</scope>
    <scope>DISULFIDE BONDS</scope>
</reference>
<dbReference type="EMBL" id="KF616831">
    <property type="protein sequence ID" value="AHG99682.1"/>
    <property type="molecule type" value="mRNA"/>
</dbReference>
<evidence type="ECO:0007829" key="11">
    <source>
        <dbReference type="PDB" id="6VJ0"/>
    </source>
</evidence>
<accession>W5S2D2</accession>
<keyword evidence="3" id="KW-0708">Seed storage protein</keyword>
<dbReference type="SMART" id="SM00499">
    <property type="entry name" value="AAI"/>
    <property type="match status" value="1"/>
</dbReference>
<evidence type="ECO:0000259" key="6">
    <source>
        <dbReference type="SMART" id="SM00499"/>
    </source>
</evidence>
<feature type="disulfide bond" description="Interchain (with C-110)" evidence="10">
    <location>
        <position position="41"/>
    </location>
</feature>
<organism evidence="7">
    <name type="scientific">Moringa oleifera</name>
    <name type="common">Horseradish tree</name>
    <name type="synonym">Moringa pterygosperma</name>
    <dbReference type="NCBI Taxonomy" id="3735"/>
    <lineage>
        <taxon>Eukaryota</taxon>
        <taxon>Viridiplantae</taxon>
        <taxon>Streptophyta</taxon>
        <taxon>Embryophyta</taxon>
        <taxon>Tracheophyta</taxon>
        <taxon>Spermatophyta</taxon>
        <taxon>Magnoliopsida</taxon>
        <taxon>eudicotyledons</taxon>
        <taxon>Gunneridae</taxon>
        <taxon>Pentapetalae</taxon>
        <taxon>rosids</taxon>
        <taxon>malvids</taxon>
        <taxon>Brassicales</taxon>
        <taxon>Moringaceae</taxon>
        <taxon>Moringa</taxon>
    </lineage>
</organism>
<dbReference type="SUPFAM" id="SSF47699">
    <property type="entry name" value="Bifunctional inhibitor/lipid-transfer protein/seed storage 2S albumin"/>
    <property type="match status" value="1"/>
</dbReference>
<keyword evidence="9 10" id="KW-0002">3D-structure</keyword>
<evidence type="ECO:0000313" key="7">
    <source>
        <dbReference type="EMBL" id="AHG99682.1"/>
    </source>
</evidence>
<protein>
    <submittedName>
        <fullName evidence="7">2S albumin</fullName>
    </submittedName>
    <submittedName>
        <fullName evidence="8">CBP3</fullName>
    </submittedName>
</protein>
<feature type="disulfide bond" evidence="9 11">
    <location>
        <begin position="54"/>
        <end position="99"/>
    </location>
</feature>
<reference evidence="7" key="1">
    <citation type="submission" date="2013-08" db="EMBL/GenBank/DDBJ databases">
        <authorList>
            <person name="Freire J.E.C."/>
            <person name="Batista A.B."/>
            <person name="Almeida R.V.M."/>
            <person name="Lima J.P.M.S."/>
            <person name="Oliveira J.T.A."/>
            <person name="Vasconcelos I.M."/>
            <person name="Grangeiro T.B."/>
        </authorList>
    </citation>
    <scope>NUCLEOTIDE SEQUENCE</scope>
    <source>
        <tissue evidence="7">Developing seeds</tissue>
    </source>
</reference>
<evidence type="ECO:0000313" key="8">
    <source>
        <dbReference type="EMBL" id="AZA04495.1"/>
    </source>
</evidence>
<feature type="disulfide bond" description="Interchain (with C-41)" evidence="10">
    <location>
        <position position="110"/>
    </location>
</feature>
<evidence type="ECO:0000256" key="1">
    <source>
        <dbReference type="ARBA" id="ARBA00008262"/>
    </source>
</evidence>
<proteinExistence type="evidence at protein level"/>
<feature type="disulfide bond" evidence="9 10">
    <location>
        <begin position="112"/>
        <end position="155"/>
    </location>
</feature>
<dbReference type="PANTHER" id="PTHR35496:SF20">
    <property type="entry name" value="2S SEED STORAGE PROTEIN 1-RELATED"/>
    <property type="match status" value="1"/>
</dbReference>
<dbReference type="EMBL" id="MH000620">
    <property type="protein sequence ID" value="AZA04495.1"/>
    <property type="molecule type" value="Genomic_DNA"/>
</dbReference>
<feature type="disulfide bond" description="Interchain (with C-99)" evidence="10">
    <location>
        <position position="54"/>
    </location>
</feature>
<dbReference type="InterPro" id="IPR016140">
    <property type="entry name" value="Bifunc_inhib/LTP/seed_store"/>
</dbReference>
<evidence type="ECO:0000256" key="4">
    <source>
        <dbReference type="ARBA" id="ARBA00023157"/>
    </source>
</evidence>
<keyword evidence="4" id="KW-1015">Disulfide bond</keyword>
<dbReference type="PANTHER" id="PTHR35496">
    <property type="entry name" value="2S SEED STORAGE PROTEIN 1-RELATED"/>
    <property type="match status" value="1"/>
</dbReference>
<dbReference type="AlphaFoldDB" id="W5S2D2"/>
<feature type="disulfide bond" evidence="9 10">
    <location>
        <begin position="100"/>
        <end position="148"/>
    </location>
</feature>
<reference evidence="9" key="2">
    <citation type="journal article" date="2015" name="Biochem. Biophys. Res. Commun.">
        <title>Crystal structure of mature 2S albumin from Moringa oleifera seeds.</title>
        <authorList>
            <person name="Ullah A."/>
            <person name="Mariutti R.B."/>
            <person name="Masood R."/>
            <person name="Caruso I.P."/>
            <person name="Costa G.H."/>
            <person name="Millena de Freita C."/>
            <person name="Santos C.R."/>
            <person name="Zanphorlin L.M."/>
            <person name="Rossini Mutton M.J."/>
            <person name="Murakami M.T."/>
            <person name="Arni R.K."/>
        </authorList>
    </citation>
    <scope>X-RAY CRYSTALLOGRAPHY (1.69 ANGSTROMS) OF 37-158</scope>
    <scope>DISULFIDE BONDS</scope>
</reference>
<dbReference type="InterPro" id="IPR000617">
    <property type="entry name" value="Napin/2SS/CON"/>
</dbReference>